<feature type="domain" description="Ternary complex factor MIP1 leucine-zipper" evidence="4">
    <location>
        <begin position="105"/>
        <end position="174"/>
    </location>
</feature>
<gene>
    <name evidence="5" type="ORF">QJS10_CPB18g01675</name>
</gene>
<dbReference type="PANTHER" id="PTHR46248:SF6">
    <property type="entry name" value="OS03G0859900 PROTEIN"/>
    <property type="match status" value="1"/>
</dbReference>
<accession>A0AAV9CQ58</accession>
<proteinExistence type="predicted"/>
<evidence type="ECO:0000256" key="2">
    <source>
        <dbReference type="SAM" id="MobiDB-lite"/>
    </source>
</evidence>
<protein>
    <recommendedName>
        <fullName evidence="7">DUF547 domain-containing protein</fullName>
    </recommendedName>
</protein>
<dbReference type="EMBL" id="JAUJYO010000018">
    <property type="protein sequence ID" value="KAK1290509.1"/>
    <property type="molecule type" value="Genomic_DNA"/>
</dbReference>
<evidence type="ECO:0008006" key="7">
    <source>
        <dbReference type="Google" id="ProtNLM"/>
    </source>
</evidence>
<evidence type="ECO:0000259" key="3">
    <source>
        <dbReference type="Pfam" id="PF04784"/>
    </source>
</evidence>
<dbReference type="Proteomes" id="UP001180020">
    <property type="component" value="Unassembled WGS sequence"/>
</dbReference>
<keyword evidence="6" id="KW-1185">Reference proteome</keyword>
<feature type="region of interest" description="Disordered" evidence="2">
    <location>
        <begin position="1"/>
        <end position="24"/>
    </location>
</feature>
<feature type="coiled-coil region" evidence="1">
    <location>
        <begin position="105"/>
        <end position="171"/>
    </location>
</feature>
<reference evidence="5" key="2">
    <citation type="submission" date="2023-06" db="EMBL/GenBank/DDBJ databases">
        <authorList>
            <person name="Ma L."/>
            <person name="Liu K.-W."/>
            <person name="Li Z."/>
            <person name="Hsiao Y.-Y."/>
            <person name="Qi Y."/>
            <person name="Fu T."/>
            <person name="Tang G."/>
            <person name="Zhang D."/>
            <person name="Sun W.-H."/>
            <person name="Liu D.-K."/>
            <person name="Li Y."/>
            <person name="Chen G.-Z."/>
            <person name="Liu X.-D."/>
            <person name="Liao X.-Y."/>
            <person name="Jiang Y.-T."/>
            <person name="Yu X."/>
            <person name="Hao Y."/>
            <person name="Huang J."/>
            <person name="Zhao X.-W."/>
            <person name="Ke S."/>
            <person name="Chen Y.-Y."/>
            <person name="Wu W.-L."/>
            <person name="Hsu J.-L."/>
            <person name="Lin Y.-F."/>
            <person name="Huang M.-D."/>
            <person name="Li C.-Y."/>
            <person name="Huang L."/>
            <person name="Wang Z.-W."/>
            <person name="Zhao X."/>
            <person name="Zhong W.-Y."/>
            <person name="Peng D.-H."/>
            <person name="Ahmad S."/>
            <person name="Lan S."/>
            <person name="Zhang J.-S."/>
            <person name="Tsai W.-C."/>
            <person name="Van De Peer Y."/>
            <person name="Liu Z.-J."/>
        </authorList>
    </citation>
    <scope>NUCLEOTIDE SEQUENCE</scope>
    <source>
        <strain evidence="5">CP</strain>
        <tissue evidence="5">Leaves</tissue>
    </source>
</reference>
<dbReference type="InterPro" id="IPR006869">
    <property type="entry name" value="DUF547"/>
</dbReference>
<dbReference type="Pfam" id="PF14389">
    <property type="entry name" value="Lzipper-MIP1"/>
    <property type="match status" value="1"/>
</dbReference>
<organism evidence="5 6">
    <name type="scientific">Acorus calamus</name>
    <name type="common">Sweet flag</name>
    <dbReference type="NCBI Taxonomy" id="4465"/>
    <lineage>
        <taxon>Eukaryota</taxon>
        <taxon>Viridiplantae</taxon>
        <taxon>Streptophyta</taxon>
        <taxon>Embryophyta</taxon>
        <taxon>Tracheophyta</taxon>
        <taxon>Spermatophyta</taxon>
        <taxon>Magnoliopsida</taxon>
        <taxon>Liliopsida</taxon>
        <taxon>Acoraceae</taxon>
        <taxon>Acorus</taxon>
    </lineage>
</organism>
<feature type="domain" description="DUF547" evidence="3">
    <location>
        <begin position="365"/>
        <end position="497"/>
    </location>
</feature>
<name>A0AAV9CQ58_ACOCL</name>
<keyword evidence="1" id="KW-0175">Coiled coil</keyword>
<dbReference type="Pfam" id="PF04784">
    <property type="entry name" value="DUF547"/>
    <property type="match status" value="1"/>
</dbReference>
<dbReference type="AlphaFoldDB" id="A0AAV9CQ58"/>
<feature type="compositionally biased region" description="Basic residues" evidence="2">
    <location>
        <begin position="1"/>
        <end position="11"/>
    </location>
</feature>
<evidence type="ECO:0000259" key="4">
    <source>
        <dbReference type="Pfam" id="PF14389"/>
    </source>
</evidence>
<dbReference type="InterPro" id="IPR025757">
    <property type="entry name" value="MIP1_Leuzipper"/>
</dbReference>
<feature type="region of interest" description="Disordered" evidence="2">
    <location>
        <begin position="255"/>
        <end position="303"/>
    </location>
</feature>
<evidence type="ECO:0000313" key="5">
    <source>
        <dbReference type="EMBL" id="KAK1290509.1"/>
    </source>
</evidence>
<sequence>MPHHQPHHPRNSRLSEPPPQPRRDVYVFESSSSTSDITTNIEAVESLNLESKPPSLITRHHKNSKSSPPCLEPFPRGCCRLKFRFSKLSFMADVDQHVPGPHVMVAELREELQKEEKVHEILRIALNSETTLAIPIPNFLPDKIKEILMELAMVEDEISRLEVQVIQTRRMLVEEQEARQASICTRSPQANASNPLTIRQSVLTPYNPYPKSKSVELNPTMFETKSLFFINQAMNGFTRNGGVGSLQGIMDKKVEHERRKSGTLEKPSSPKPPPPKEKINKNSRSFRADGSLNPKTSLAVQRETAQQDPYGIFDIEGSIPRDIGPYKNFVRFTSSSVDVKGISNCLPLLKKLRSLMNCLHDVDLRFLSHKQKLAFWINTYNICIMHGFLQHGLPSNMEEVLALRDKAMLYIGGNKLNALAIEHFILRPLSTVTGEVQWESQYDFFNEEEVQRIYGLNQPEPNVIFALCGATRSSPAVRIYKSDNVLVELEKAKLEYLQASIAVTASRRLMIPKMLVWNKRDFASDLNSLIEWICNQLPTSGSLRKSIGECLRGRTGNRKASDVVEIMPHDFEFQYLLVV</sequence>
<feature type="compositionally biased region" description="Polar residues" evidence="2">
    <location>
        <begin position="293"/>
        <end position="303"/>
    </location>
</feature>
<evidence type="ECO:0000313" key="6">
    <source>
        <dbReference type="Proteomes" id="UP001180020"/>
    </source>
</evidence>
<reference evidence="5" key="1">
    <citation type="journal article" date="2023" name="Nat. Commun.">
        <title>Diploid and tetraploid genomes of Acorus and the evolution of monocots.</title>
        <authorList>
            <person name="Ma L."/>
            <person name="Liu K.W."/>
            <person name="Li Z."/>
            <person name="Hsiao Y.Y."/>
            <person name="Qi Y."/>
            <person name="Fu T."/>
            <person name="Tang G.D."/>
            <person name="Zhang D."/>
            <person name="Sun W.H."/>
            <person name="Liu D.K."/>
            <person name="Li Y."/>
            <person name="Chen G.Z."/>
            <person name="Liu X.D."/>
            <person name="Liao X.Y."/>
            <person name="Jiang Y.T."/>
            <person name="Yu X."/>
            <person name="Hao Y."/>
            <person name="Huang J."/>
            <person name="Zhao X.W."/>
            <person name="Ke S."/>
            <person name="Chen Y.Y."/>
            <person name="Wu W.L."/>
            <person name="Hsu J.L."/>
            <person name="Lin Y.F."/>
            <person name="Huang M.D."/>
            <person name="Li C.Y."/>
            <person name="Huang L."/>
            <person name="Wang Z.W."/>
            <person name="Zhao X."/>
            <person name="Zhong W.Y."/>
            <person name="Peng D.H."/>
            <person name="Ahmad S."/>
            <person name="Lan S."/>
            <person name="Zhang J.S."/>
            <person name="Tsai W.C."/>
            <person name="Van de Peer Y."/>
            <person name="Liu Z.J."/>
        </authorList>
    </citation>
    <scope>NUCLEOTIDE SEQUENCE</scope>
    <source>
        <strain evidence="5">CP</strain>
    </source>
</reference>
<dbReference type="PANTHER" id="PTHR46248">
    <property type="entry name" value="EXPRESSED PROTEIN"/>
    <property type="match status" value="1"/>
</dbReference>
<comment type="caution">
    <text evidence="5">The sequence shown here is derived from an EMBL/GenBank/DDBJ whole genome shotgun (WGS) entry which is preliminary data.</text>
</comment>
<evidence type="ECO:0000256" key="1">
    <source>
        <dbReference type="SAM" id="Coils"/>
    </source>
</evidence>